<sequence length="329" mass="36377">MPVGSMDALGAFSHLFDNVPLWQTRLSELSAYTATKHAEYAEEFRKHSTVRPRRRKNSSVCSIRTDDLFASIQDFQDKSTNPTTVDGSVNPASNPRKRGTDQAPSIDSGERHAFVSTRHNVIIHYDGHTQKSLEEMVRNISTARNNIRRGKMAQLPLAGFRTGMYSRGGRMNNLSAALQADDAAPDQLLSNIRSARNRGPPPPPQQTQPTPASVSPLDTADKHLEIAHGLCETAAYHFLRVGDCSNELSGVQENFKSLLEMATNEVERLKPQQKEESDAEEEETTIKPGPSDSQPAISHNRAIEVDDDAASLESLDLTAFRANRRRAYG</sequence>
<proteinExistence type="predicted"/>
<dbReference type="EMBL" id="VCAU01000003">
    <property type="protein sequence ID" value="KAF9894714.1"/>
    <property type="molecule type" value="Genomic_DNA"/>
</dbReference>
<gene>
    <name evidence="2" type="ORF">FE257_006604</name>
</gene>
<organism evidence="2 3">
    <name type="scientific">Aspergillus nanangensis</name>
    <dbReference type="NCBI Taxonomy" id="2582783"/>
    <lineage>
        <taxon>Eukaryota</taxon>
        <taxon>Fungi</taxon>
        <taxon>Dikarya</taxon>
        <taxon>Ascomycota</taxon>
        <taxon>Pezizomycotina</taxon>
        <taxon>Eurotiomycetes</taxon>
        <taxon>Eurotiomycetidae</taxon>
        <taxon>Eurotiales</taxon>
        <taxon>Aspergillaceae</taxon>
        <taxon>Aspergillus</taxon>
        <taxon>Aspergillus subgen. Circumdati</taxon>
    </lineage>
</organism>
<feature type="region of interest" description="Disordered" evidence="1">
    <location>
        <begin position="267"/>
        <end position="308"/>
    </location>
</feature>
<evidence type="ECO:0000256" key="1">
    <source>
        <dbReference type="SAM" id="MobiDB-lite"/>
    </source>
</evidence>
<name>A0AAD4CXW0_ASPNN</name>
<evidence type="ECO:0000313" key="2">
    <source>
        <dbReference type="EMBL" id="KAF9894714.1"/>
    </source>
</evidence>
<reference evidence="2" key="2">
    <citation type="submission" date="2020-02" db="EMBL/GenBank/DDBJ databases">
        <authorList>
            <person name="Gilchrist C.L.M."/>
            <person name="Chooi Y.-H."/>
        </authorList>
    </citation>
    <scope>NUCLEOTIDE SEQUENCE</scope>
    <source>
        <strain evidence="2">MST-FP2251</strain>
    </source>
</reference>
<accession>A0AAD4CXW0</accession>
<protein>
    <submittedName>
        <fullName evidence="2">Uncharacterized protein</fullName>
    </submittedName>
</protein>
<feature type="compositionally biased region" description="Polar residues" evidence="1">
    <location>
        <begin position="78"/>
        <end position="93"/>
    </location>
</feature>
<dbReference type="Proteomes" id="UP001194746">
    <property type="component" value="Unassembled WGS sequence"/>
</dbReference>
<dbReference type="AlphaFoldDB" id="A0AAD4CXW0"/>
<reference evidence="2" key="1">
    <citation type="journal article" date="2019" name="Beilstein J. Org. Chem.">
        <title>Nanangenines: drimane sesquiterpenoids as the dominant metabolite cohort of a novel Australian fungus, Aspergillus nanangensis.</title>
        <authorList>
            <person name="Lacey H.J."/>
            <person name="Gilchrist C.L.M."/>
            <person name="Crombie A."/>
            <person name="Kalaitzis J.A."/>
            <person name="Vuong D."/>
            <person name="Rutledge P.J."/>
            <person name="Turner P."/>
            <person name="Pitt J.I."/>
            <person name="Lacey E."/>
            <person name="Chooi Y.H."/>
            <person name="Piggott A.M."/>
        </authorList>
    </citation>
    <scope>NUCLEOTIDE SEQUENCE</scope>
    <source>
        <strain evidence="2">MST-FP2251</strain>
    </source>
</reference>
<evidence type="ECO:0000313" key="3">
    <source>
        <dbReference type="Proteomes" id="UP001194746"/>
    </source>
</evidence>
<comment type="caution">
    <text evidence="2">The sequence shown here is derived from an EMBL/GenBank/DDBJ whole genome shotgun (WGS) entry which is preliminary data.</text>
</comment>
<feature type="region of interest" description="Disordered" evidence="1">
    <location>
        <begin position="193"/>
        <end position="217"/>
    </location>
</feature>
<feature type="compositionally biased region" description="Basic and acidic residues" evidence="1">
    <location>
        <begin position="267"/>
        <end position="276"/>
    </location>
</feature>
<feature type="region of interest" description="Disordered" evidence="1">
    <location>
        <begin position="75"/>
        <end position="109"/>
    </location>
</feature>
<keyword evidence="3" id="KW-1185">Reference proteome</keyword>